<dbReference type="EMBL" id="CP011125">
    <property type="protein sequence ID" value="AKF08993.1"/>
    <property type="molecule type" value="Genomic_DNA"/>
</dbReference>
<keyword evidence="2" id="KW-1185">Reference proteome</keyword>
<evidence type="ECO:0000313" key="2">
    <source>
        <dbReference type="Proteomes" id="UP000034883"/>
    </source>
</evidence>
<dbReference type="KEGG" id="samy:DB32_006142"/>
<organism evidence="1 2">
    <name type="scientific">Sandaracinus amylolyticus</name>
    <dbReference type="NCBI Taxonomy" id="927083"/>
    <lineage>
        <taxon>Bacteria</taxon>
        <taxon>Pseudomonadati</taxon>
        <taxon>Myxococcota</taxon>
        <taxon>Polyangia</taxon>
        <taxon>Polyangiales</taxon>
        <taxon>Sandaracinaceae</taxon>
        <taxon>Sandaracinus</taxon>
    </lineage>
</organism>
<protein>
    <recommendedName>
        <fullName evidence="3">Lipoprotein</fullName>
    </recommendedName>
</protein>
<gene>
    <name evidence="1" type="ORF">DB32_006142</name>
</gene>
<reference evidence="1 2" key="1">
    <citation type="submission" date="2015-03" db="EMBL/GenBank/DDBJ databases">
        <title>Genome assembly of Sandaracinus amylolyticus DSM 53668.</title>
        <authorList>
            <person name="Sharma G."/>
            <person name="Subramanian S."/>
        </authorList>
    </citation>
    <scope>NUCLEOTIDE SEQUENCE [LARGE SCALE GENOMIC DNA]</scope>
    <source>
        <strain evidence="1 2">DSM 53668</strain>
    </source>
</reference>
<evidence type="ECO:0000313" key="1">
    <source>
        <dbReference type="EMBL" id="AKF08993.1"/>
    </source>
</evidence>
<dbReference type="PROSITE" id="PS51257">
    <property type="entry name" value="PROKAR_LIPOPROTEIN"/>
    <property type="match status" value="1"/>
</dbReference>
<dbReference type="RefSeq" id="WP_053236085.1">
    <property type="nucleotide sequence ID" value="NZ_CP011125.1"/>
</dbReference>
<dbReference type="AlphaFoldDB" id="A0A0F6W6U7"/>
<sequence>MHSLVRSWAPSARAGALVLALGGCSGTHVRHEVDAATASDGGAIEIDAGRDPVALVDAGTSDVDAYVEVDAGGSEPPCEPRILVTARAARVAYFAPRADGYLAVAWSARDAEGARSLALQRLYSTGIARGEPRPIPGEHLTPIQDGLVAYGGSPPMFHHVDANGLAAGEPISAPEDWALVSDVVASGTSVRGTAVHRLEDGTYDTLVYALDVAGRAPEVRDVGDADRELAILGHEGDRELVFRRAGGAAIVERTTLDREVVHEHAWSHEAITPVAARFDASHGVWLVLAEERVTSDVGSYARPAIVALGTRDEERITRVVDARIMRAVVGTIAIGDGIGALAIDDHHGSSSVVFVSLDTLEVLEIREVPEMWRGAIAWLPGESSFAMVTETSPYEPSTTLTFHCGLRPAR</sequence>
<evidence type="ECO:0008006" key="3">
    <source>
        <dbReference type="Google" id="ProtNLM"/>
    </source>
</evidence>
<dbReference type="STRING" id="927083.DB32_006142"/>
<name>A0A0F6W6U7_9BACT</name>
<accession>A0A0F6W6U7</accession>
<dbReference type="Proteomes" id="UP000034883">
    <property type="component" value="Chromosome"/>
</dbReference>
<proteinExistence type="predicted"/>